<proteinExistence type="predicted"/>
<organism evidence="1 2">
    <name type="scientific">Candidatus Coprenecus avistercoris</name>
    <dbReference type="NCBI Taxonomy" id="2840730"/>
    <lineage>
        <taxon>Bacteria</taxon>
        <taxon>Pseudomonadati</taxon>
        <taxon>Bacteroidota</taxon>
        <taxon>Bacteroidia</taxon>
        <taxon>Bacteroidales</taxon>
        <taxon>Rikenellaceae</taxon>
        <taxon>Rikenellaceae incertae sedis</taxon>
        <taxon>Candidatus Coprenecus</taxon>
    </lineage>
</organism>
<evidence type="ECO:0000313" key="1">
    <source>
        <dbReference type="EMBL" id="HIR63530.1"/>
    </source>
</evidence>
<protein>
    <submittedName>
        <fullName evidence="1">Uncharacterized protein</fullName>
    </submittedName>
</protein>
<reference evidence="1" key="1">
    <citation type="submission" date="2020-10" db="EMBL/GenBank/DDBJ databases">
        <authorList>
            <person name="Gilroy R."/>
        </authorList>
    </citation>
    <scope>NUCLEOTIDE SEQUENCE</scope>
    <source>
        <strain evidence="1">ChiHjej13B12-12457</strain>
    </source>
</reference>
<dbReference type="Proteomes" id="UP000886744">
    <property type="component" value="Unassembled WGS sequence"/>
</dbReference>
<name>A0A9D1E2J7_9BACT</name>
<comment type="caution">
    <text evidence="1">The sequence shown here is derived from an EMBL/GenBank/DDBJ whole genome shotgun (WGS) entry which is preliminary data.</text>
</comment>
<reference evidence="1" key="2">
    <citation type="journal article" date="2021" name="PeerJ">
        <title>Extensive microbial diversity within the chicken gut microbiome revealed by metagenomics and culture.</title>
        <authorList>
            <person name="Gilroy R."/>
            <person name="Ravi A."/>
            <person name="Getino M."/>
            <person name="Pursley I."/>
            <person name="Horton D.L."/>
            <person name="Alikhan N.F."/>
            <person name="Baker D."/>
            <person name="Gharbi K."/>
            <person name="Hall N."/>
            <person name="Watson M."/>
            <person name="Adriaenssens E.M."/>
            <person name="Foster-Nyarko E."/>
            <person name="Jarju S."/>
            <person name="Secka A."/>
            <person name="Antonio M."/>
            <person name="Oren A."/>
            <person name="Chaudhuri R.R."/>
            <person name="La Ragione R."/>
            <person name="Hildebrand F."/>
            <person name="Pallen M.J."/>
        </authorList>
    </citation>
    <scope>NUCLEOTIDE SEQUENCE</scope>
    <source>
        <strain evidence="1">ChiHjej13B12-12457</strain>
    </source>
</reference>
<sequence length="359" mass="40723">MHKGIFAAVVLLALGLYSQPLTAQRLLWDVDFKFGFDNRENASIDTEPSGTTFGAVLSPKVGLGFGDGHALYAGVDASKYFGRTAPELDLEALLYYQYDGRYFKANAGAFPRSRLSGHYPAAFFDDRYFFDTNIGGVMVNYTRRWWSVEAVADWVGCLDETTRERFEVYFYGHAGAPWLSAAYTFKMLHYAGSSTVRGVVDNVWVYPHLASDLSEFLPDRLSLGVRAGWILTFQNDRIRGAGYISPGGFQAEVSFGAYGFRVYNTVYAGDNLLPYYYRTGRDGVMYGADLYTGSLFYSTDSGVYDRLEISYQYSFRDFLNLRVASVHHYDGYGWGWQQLIQLTVDLNNFQFPSRPRHHR</sequence>
<gene>
    <name evidence="1" type="ORF">IAC94_08465</name>
</gene>
<dbReference type="EMBL" id="DVHI01000102">
    <property type="protein sequence ID" value="HIR63530.1"/>
    <property type="molecule type" value="Genomic_DNA"/>
</dbReference>
<accession>A0A9D1E2J7</accession>
<dbReference type="AlphaFoldDB" id="A0A9D1E2J7"/>
<evidence type="ECO:0000313" key="2">
    <source>
        <dbReference type="Proteomes" id="UP000886744"/>
    </source>
</evidence>